<evidence type="ECO:0000313" key="4">
    <source>
        <dbReference type="EMBL" id="RUT41397.1"/>
    </source>
</evidence>
<dbReference type="PANTHER" id="PTHR43377">
    <property type="entry name" value="BILIVERDIN REDUCTASE A"/>
    <property type="match status" value="1"/>
</dbReference>
<dbReference type="PANTHER" id="PTHR43377:SF2">
    <property type="entry name" value="BINDING ROSSMANN FOLD OXIDOREDUCTASE, PUTATIVE (AFU_ORTHOLOGUE AFUA_4G00560)-RELATED"/>
    <property type="match status" value="1"/>
</dbReference>
<sequence length="419" mass="47044">MKLALIGAGQRGMIYAEQAYRDFGIAAVVEPHEGRRKEASDKFQIPANKQFTSVDEFFSQGKICDAVIISSLDRDHYEQTMVALDLGYDILLEKPISPCPEECIKIQEKANMLGRKVIVCHVLRYTNFFSEIKKIIDSNELGKVVTIQHNENIGNYHMAHSFVRGNWRRSDISSPIIMQKSCHDMDILAWLVNSEAKRISSYGDLTYFKEANAPEGSAERCLDCQVAAECRFDVRKTYLPIVGNWPATAVSAHQSEEGLLKELETSPYGRCVYRTDNDVCDHQVSIIEFKNGVSVTFNLSGFTNKMYRSLKIMCEHGEIRGDDSSNIIEITRFASNIDAKYEQRVIHPESTIGGHNGGDTGLMNDFLANLGNPDYNSRSSIDDSVESHIMAYATEKARLTGTVIDIDQLKSELKRSVAL</sequence>
<protein>
    <submittedName>
        <fullName evidence="4">Gfo/Idh/MocA family oxidoreductase</fullName>
    </submittedName>
</protein>
<dbReference type="Gene3D" id="3.40.50.720">
    <property type="entry name" value="NAD(P)-binding Rossmann-like Domain"/>
    <property type="match status" value="1"/>
</dbReference>
<feature type="domain" description="Gfo/Idh/MocA-like oxidoreductase N-terminal" evidence="2">
    <location>
        <begin position="2"/>
        <end position="120"/>
    </location>
</feature>
<evidence type="ECO:0000256" key="1">
    <source>
        <dbReference type="ARBA" id="ARBA00010928"/>
    </source>
</evidence>
<accession>A0A3S1EAH1</accession>
<dbReference type="OrthoDB" id="9781031at2"/>
<dbReference type="GO" id="GO:0000166">
    <property type="term" value="F:nucleotide binding"/>
    <property type="evidence" value="ECO:0007669"/>
    <property type="project" value="InterPro"/>
</dbReference>
<keyword evidence="5" id="KW-1185">Reference proteome</keyword>
<dbReference type="EMBL" id="RZNY01000031">
    <property type="protein sequence ID" value="RUT41397.1"/>
    <property type="molecule type" value="Genomic_DNA"/>
</dbReference>
<name>A0A3S1EAH1_9BACL</name>
<dbReference type="InterPro" id="IPR036291">
    <property type="entry name" value="NAD(P)-bd_dom_sf"/>
</dbReference>
<dbReference type="InterPro" id="IPR000683">
    <property type="entry name" value="Gfo/Idh/MocA-like_OxRdtase_N"/>
</dbReference>
<dbReference type="AlphaFoldDB" id="A0A3S1EAH1"/>
<evidence type="ECO:0000313" key="5">
    <source>
        <dbReference type="Proteomes" id="UP000279446"/>
    </source>
</evidence>
<evidence type="ECO:0000259" key="2">
    <source>
        <dbReference type="Pfam" id="PF01408"/>
    </source>
</evidence>
<dbReference type="SUPFAM" id="SSF55347">
    <property type="entry name" value="Glyceraldehyde-3-phosphate dehydrogenase-like, C-terminal domain"/>
    <property type="match status" value="1"/>
</dbReference>
<proteinExistence type="inferred from homology"/>
<evidence type="ECO:0000259" key="3">
    <source>
        <dbReference type="Pfam" id="PF02894"/>
    </source>
</evidence>
<dbReference type="Proteomes" id="UP000279446">
    <property type="component" value="Unassembled WGS sequence"/>
</dbReference>
<dbReference type="Gene3D" id="3.30.360.10">
    <property type="entry name" value="Dihydrodipicolinate Reductase, domain 2"/>
    <property type="match status" value="1"/>
</dbReference>
<dbReference type="RefSeq" id="WP_127194561.1">
    <property type="nucleotide sequence ID" value="NZ_RZNY01000031.1"/>
</dbReference>
<dbReference type="SUPFAM" id="SSF51735">
    <property type="entry name" value="NAD(P)-binding Rossmann-fold domains"/>
    <property type="match status" value="1"/>
</dbReference>
<gene>
    <name evidence="4" type="ORF">EJP82_23840</name>
</gene>
<dbReference type="Pfam" id="PF01408">
    <property type="entry name" value="GFO_IDH_MocA"/>
    <property type="match status" value="1"/>
</dbReference>
<feature type="domain" description="Gfo/Idh/MocA-like oxidoreductase C-terminal" evidence="3">
    <location>
        <begin position="133"/>
        <end position="399"/>
    </location>
</feature>
<dbReference type="Pfam" id="PF02894">
    <property type="entry name" value="GFO_IDH_MocA_C"/>
    <property type="match status" value="1"/>
</dbReference>
<dbReference type="InterPro" id="IPR051450">
    <property type="entry name" value="Gfo/Idh/MocA_Oxidoreductases"/>
</dbReference>
<organism evidence="4 5">
    <name type="scientific">Paenibacillus anaericanus</name>
    <dbReference type="NCBI Taxonomy" id="170367"/>
    <lineage>
        <taxon>Bacteria</taxon>
        <taxon>Bacillati</taxon>
        <taxon>Bacillota</taxon>
        <taxon>Bacilli</taxon>
        <taxon>Bacillales</taxon>
        <taxon>Paenibacillaceae</taxon>
        <taxon>Paenibacillus</taxon>
    </lineage>
</organism>
<comment type="similarity">
    <text evidence="1">Belongs to the Gfo/Idh/MocA family.</text>
</comment>
<reference evidence="4 5" key="1">
    <citation type="submission" date="2018-12" db="EMBL/GenBank/DDBJ databases">
        <authorList>
            <person name="Sun L."/>
            <person name="Chen Z."/>
        </authorList>
    </citation>
    <scope>NUCLEOTIDE SEQUENCE [LARGE SCALE GENOMIC DNA]</scope>
    <source>
        <strain evidence="4 5">DSM 15890</strain>
    </source>
</reference>
<comment type="caution">
    <text evidence="4">The sequence shown here is derived from an EMBL/GenBank/DDBJ whole genome shotgun (WGS) entry which is preliminary data.</text>
</comment>
<dbReference type="InterPro" id="IPR004104">
    <property type="entry name" value="Gfo/Idh/MocA-like_OxRdtase_C"/>
</dbReference>